<feature type="chain" id="PRO_5047088886" evidence="1">
    <location>
        <begin position="20"/>
        <end position="854"/>
    </location>
</feature>
<accession>A0ABR0SWC7</accession>
<reference evidence="3 4" key="1">
    <citation type="submission" date="2024-01" db="EMBL/GenBank/DDBJ databases">
        <title>Complete genome of Cladobotryum mycophilum ATHUM6906.</title>
        <authorList>
            <person name="Christinaki A.C."/>
            <person name="Myridakis A.I."/>
            <person name="Kouvelis V.N."/>
        </authorList>
    </citation>
    <scope>NUCLEOTIDE SEQUENCE [LARGE SCALE GENOMIC DNA]</scope>
    <source>
        <strain evidence="3 4">ATHUM6906</strain>
    </source>
</reference>
<dbReference type="CDD" id="cd00657">
    <property type="entry name" value="Ferritin_like"/>
    <property type="match status" value="1"/>
</dbReference>
<proteinExistence type="predicted"/>
<dbReference type="EMBL" id="JAVFKD010000004">
    <property type="protein sequence ID" value="KAK5996060.1"/>
    <property type="molecule type" value="Genomic_DNA"/>
</dbReference>
<dbReference type="PANTHER" id="PTHR35186">
    <property type="entry name" value="ANK_REP_REGION DOMAIN-CONTAINING PROTEIN"/>
    <property type="match status" value="1"/>
</dbReference>
<keyword evidence="4" id="KW-1185">Reference proteome</keyword>
<sequence>MFFSQAAIVLAAAAGIVSGAPVVEKRTGINDGDVLNYALTLEHLEDRFYREGLSRFTQAQFAAAGFDATFYNNIKKVSSDETDHVNFLTTALKAAGVKPVAECKYNFGVTDVKSFILTASILEGVGVSAYLGAAASIANKAYLTAAGSILTVEARHSSYIRGGLKQVPFAQPFDTPLSIDEVYSLASQFIVSCPKENPALPVKAFPRLTLSATSPKALKAGDTISLETTAKPTGNDQVYAAFIAVTGPVFVPATYAYGGYLVKIPTGFAGQTYVVLNKDNKAVTDDSVFAGPVILEPNLGTTCLVPDFGRCGLKDLPGGGISALRKRKYTDKLARALLFQKTTVFATIHLLATKSGCEYDDRALEHDPIGYLKHENIRDQILDFLGKHQTAVFLGALQDIENTLKRVYTHVAGLVPTYRGRSDDLVGIIEANLATERRKVDLIPRVKILFSSNDIKKTIDELDVATNSLSRFSQLLLMESARTVAVESSQNSKLAKALRQIHNLATGLYTALCQSCSGTCHSQHEASMFLEDRMDVANELVLSSRRRSKEKDPMIAFQVLFAATLLTPIETWCHEVLIRVLDQNGCAEDIDLVAPLSKIKIILPAEEEEPTAQVWDRKSVVPVEDFCAAIVSATNRAQPLAFVLHAVGRMGTMATDERTIFPKENVQRIALKAVLSMPSGQGFPLRLRMLLALRLASSLLQLSQTRWTGHTWSKDSIFFLTHPVSDGMQPCVDFNKAFVSASLDSLNAACKTPAEPKLMLLELGILLLEIWHQQTLEDRFGLGEDDAPRDYCTRLARAVEWSEDTENPSPRLYEDAILYCVGGNLGRGPLTWGTQGLWNGVCKEIVDPLFKNCK</sequence>
<keyword evidence="1" id="KW-0732">Signal</keyword>
<dbReference type="InterPro" id="IPR056002">
    <property type="entry name" value="DUF7580"/>
</dbReference>
<dbReference type="PANTHER" id="PTHR35186:SF4">
    <property type="entry name" value="PRION-INHIBITION AND PROPAGATION HELO DOMAIN-CONTAINING PROTEIN"/>
    <property type="match status" value="1"/>
</dbReference>
<gene>
    <name evidence="3" type="ORF">PT974_04487</name>
</gene>
<comment type="caution">
    <text evidence="3">The sequence shown here is derived from an EMBL/GenBank/DDBJ whole genome shotgun (WGS) entry which is preliminary data.</text>
</comment>
<feature type="domain" description="DUF7580" evidence="2">
    <location>
        <begin position="499"/>
        <end position="822"/>
    </location>
</feature>
<evidence type="ECO:0000256" key="1">
    <source>
        <dbReference type="SAM" id="SignalP"/>
    </source>
</evidence>
<protein>
    <submittedName>
        <fullName evidence="3">Protein rds1</fullName>
    </submittedName>
</protein>
<feature type="signal peptide" evidence="1">
    <location>
        <begin position="1"/>
        <end position="19"/>
    </location>
</feature>
<dbReference type="SUPFAM" id="SSF47240">
    <property type="entry name" value="Ferritin-like"/>
    <property type="match status" value="1"/>
</dbReference>
<dbReference type="Proteomes" id="UP001338125">
    <property type="component" value="Unassembled WGS sequence"/>
</dbReference>
<dbReference type="InterPro" id="IPR009078">
    <property type="entry name" value="Ferritin-like_SF"/>
</dbReference>
<dbReference type="Pfam" id="PF13668">
    <property type="entry name" value="Ferritin_2"/>
    <property type="match status" value="1"/>
</dbReference>
<name>A0ABR0SWC7_9HYPO</name>
<evidence type="ECO:0000313" key="4">
    <source>
        <dbReference type="Proteomes" id="UP001338125"/>
    </source>
</evidence>
<dbReference type="Pfam" id="PF24476">
    <property type="entry name" value="DUF7580"/>
    <property type="match status" value="1"/>
</dbReference>
<evidence type="ECO:0000313" key="3">
    <source>
        <dbReference type="EMBL" id="KAK5996060.1"/>
    </source>
</evidence>
<evidence type="ECO:0000259" key="2">
    <source>
        <dbReference type="Pfam" id="PF24476"/>
    </source>
</evidence>
<organism evidence="3 4">
    <name type="scientific">Cladobotryum mycophilum</name>
    <dbReference type="NCBI Taxonomy" id="491253"/>
    <lineage>
        <taxon>Eukaryota</taxon>
        <taxon>Fungi</taxon>
        <taxon>Dikarya</taxon>
        <taxon>Ascomycota</taxon>
        <taxon>Pezizomycotina</taxon>
        <taxon>Sordariomycetes</taxon>
        <taxon>Hypocreomycetidae</taxon>
        <taxon>Hypocreales</taxon>
        <taxon>Hypocreaceae</taxon>
        <taxon>Cladobotryum</taxon>
    </lineage>
</organism>